<dbReference type="SMART" id="SM00421">
    <property type="entry name" value="HTH_LUXR"/>
    <property type="match status" value="1"/>
</dbReference>
<dbReference type="CDD" id="cd17535">
    <property type="entry name" value="REC_NarL-like"/>
    <property type="match status" value="1"/>
</dbReference>
<reference evidence="6 7" key="1">
    <citation type="submission" date="2018-06" db="EMBL/GenBank/DDBJ databases">
        <title>Genomic Encyclopedia of Archaeal and Bacterial Type Strains, Phase II (KMG-II): from individual species to whole genera.</title>
        <authorList>
            <person name="Goeker M."/>
        </authorList>
    </citation>
    <scope>NUCLEOTIDE SEQUENCE [LARGE SCALE GENOMIC DNA]</scope>
    <source>
        <strain evidence="6 7">DSM 13087</strain>
    </source>
</reference>
<keyword evidence="7" id="KW-1185">Reference proteome</keyword>
<evidence type="ECO:0000256" key="3">
    <source>
        <dbReference type="PROSITE-ProRule" id="PRU00169"/>
    </source>
</evidence>
<evidence type="ECO:0000313" key="6">
    <source>
        <dbReference type="EMBL" id="PZX40689.1"/>
    </source>
</evidence>
<dbReference type="Pfam" id="PF00196">
    <property type="entry name" value="GerE"/>
    <property type="match status" value="1"/>
</dbReference>
<dbReference type="InterPro" id="IPR051015">
    <property type="entry name" value="EvgA-like"/>
</dbReference>
<dbReference type="GO" id="GO:0000160">
    <property type="term" value="P:phosphorelay signal transduction system"/>
    <property type="evidence" value="ECO:0007669"/>
    <property type="project" value="InterPro"/>
</dbReference>
<dbReference type="SUPFAM" id="SSF52172">
    <property type="entry name" value="CheY-like"/>
    <property type="match status" value="1"/>
</dbReference>
<dbReference type="EMBL" id="QKZQ01000012">
    <property type="protein sequence ID" value="PZX40689.1"/>
    <property type="molecule type" value="Genomic_DNA"/>
</dbReference>
<dbReference type="AlphaFoldDB" id="A0A2W7QHI7"/>
<evidence type="ECO:0000313" key="7">
    <source>
        <dbReference type="Proteomes" id="UP000249364"/>
    </source>
</evidence>
<organism evidence="6 7">
    <name type="scientific">Roseinatronobacter thiooxidans</name>
    <dbReference type="NCBI Taxonomy" id="121821"/>
    <lineage>
        <taxon>Bacteria</taxon>
        <taxon>Pseudomonadati</taxon>
        <taxon>Pseudomonadota</taxon>
        <taxon>Alphaproteobacteria</taxon>
        <taxon>Rhodobacterales</taxon>
        <taxon>Paracoccaceae</taxon>
        <taxon>Roseinatronobacter</taxon>
    </lineage>
</organism>
<dbReference type="GO" id="GO:0003677">
    <property type="term" value="F:DNA binding"/>
    <property type="evidence" value="ECO:0007669"/>
    <property type="project" value="UniProtKB-KW"/>
</dbReference>
<protein>
    <submittedName>
        <fullName evidence="6">LuxR family two component transcriptional regulator</fullName>
    </submittedName>
</protein>
<dbReference type="Proteomes" id="UP000249364">
    <property type="component" value="Unassembled WGS sequence"/>
</dbReference>
<sequence>MLDQPNLGSHSTAIISDNDEFFRVALRSLLLERNGFAEVIETTSFEEAVDLLGHMGAVDVGLFDLKMVGMENWRDLSALRGEFPDMLLIIVTASRQREDILRALEIGAHGFISKGLGASELSRAVAQICNGQVYVPPFLPESVFEAPSVATEIMAPEAHVPPREGTQTPAPPTPPAPILANAPNLLHCSPRQREVIDLLIAGHSNKGMARALNLSEGTIKFHMSAVLRLLGANSRVEAATRAMKLLQGEAP</sequence>
<dbReference type="Gene3D" id="1.10.10.10">
    <property type="entry name" value="Winged helix-like DNA-binding domain superfamily/Winged helix DNA-binding domain"/>
    <property type="match status" value="1"/>
</dbReference>
<dbReference type="InterPro" id="IPR000792">
    <property type="entry name" value="Tscrpt_reg_LuxR_C"/>
</dbReference>
<dbReference type="InterPro" id="IPR011006">
    <property type="entry name" value="CheY-like_superfamily"/>
</dbReference>
<accession>A0A2W7QHI7</accession>
<dbReference type="Gene3D" id="3.40.50.2300">
    <property type="match status" value="1"/>
</dbReference>
<dbReference type="SUPFAM" id="SSF46894">
    <property type="entry name" value="C-terminal effector domain of the bipartite response regulators"/>
    <property type="match status" value="1"/>
</dbReference>
<evidence type="ECO:0000259" key="4">
    <source>
        <dbReference type="PROSITE" id="PS50043"/>
    </source>
</evidence>
<feature type="modified residue" description="4-aspartylphosphate" evidence="3">
    <location>
        <position position="64"/>
    </location>
</feature>
<dbReference type="RefSeq" id="WP_071470035.1">
    <property type="nucleotide sequence ID" value="NZ_MEHT01000023.1"/>
</dbReference>
<dbReference type="Pfam" id="PF00072">
    <property type="entry name" value="Response_reg"/>
    <property type="match status" value="1"/>
</dbReference>
<evidence type="ECO:0000256" key="1">
    <source>
        <dbReference type="ARBA" id="ARBA00022553"/>
    </source>
</evidence>
<keyword evidence="1 3" id="KW-0597">Phosphoprotein</keyword>
<feature type="domain" description="HTH luxR-type" evidence="4">
    <location>
        <begin position="179"/>
        <end position="246"/>
    </location>
</feature>
<comment type="caution">
    <text evidence="6">The sequence shown here is derived from an EMBL/GenBank/DDBJ whole genome shotgun (WGS) entry which is preliminary data.</text>
</comment>
<proteinExistence type="predicted"/>
<gene>
    <name evidence="6" type="ORF">LY56_02572</name>
</gene>
<dbReference type="InterPro" id="IPR058245">
    <property type="entry name" value="NreC/VraR/RcsB-like_REC"/>
</dbReference>
<dbReference type="STRING" id="121821.GCA_001870675_01263"/>
<keyword evidence="2" id="KW-0238">DNA-binding</keyword>
<dbReference type="PRINTS" id="PR00038">
    <property type="entry name" value="HTHLUXR"/>
</dbReference>
<dbReference type="PROSITE" id="PS50043">
    <property type="entry name" value="HTH_LUXR_2"/>
    <property type="match status" value="1"/>
</dbReference>
<dbReference type="InterPro" id="IPR036388">
    <property type="entry name" value="WH-like_DNA-bd_sf"/>
</dbReference>
<dbReference type="PANTHER" id="PTHR45566">
    <property type="entry name" value="HTH-TYPE TRANSCRIPTIONAL REGULATOR YHJB-RELATED"/>
    <property type="match status" value="1"/>
</dbReference>
<dbReference type="PANTHER" id="PTHR45566:SF1">
    <property type="entry name" value="HTH-TYPE TRANSCRIPTIONAL REGULATOR YHJB-RELATED"/>
    <property type="match status" value="1"/>
</dbReference>
<dbReference type="InterPro" id="IPR016032">
    <property type="entry name" value="Sig_transdc_resp-reg_C-effctor"/>
</dbReference>
<dbReference type="SMART" id="SM00448">
    <property type="entry name" value="REC"/>
    <property type="match status" value="1"/>
</dbReference>
<evidence type="ECO:0000256" key="2">
    <source>
        <dbReference type="ARBA" id="ARBA00023125"/>
    </source>
</evidence>
<feature type="domain" description="Response regulatory" evidence="5">
    <location>
        <begin position="12"/>
        <end position="129"/>
    </location>
</feature>
<evidence type="ECO:0000259" key="5">
    <source>
        <dbReference type="PROSITE" id="PS50110"/>
    </source>
</evidence>
<dbReference type="CDD" id="cd06170">
    <property type="entry name" value="LuxR_C_like"/>
    <property type="match status" value="1"/>
</dbReference>
<dbReference type="InterPro" id="IPR001789">
    <property type="entry name" value="Sig_transdc_resp-reg_receiver"/>
</dbReference>
<dbReference type="GO" id="GO:0006355">
    <property type="term" value="P:regulation of DNA-templated transcription"/>
    <property type="evidence" value="ECO:0007669"/>
    <property type="project" value="InterPro"/>
</dbReference>
<dbReference type="PROSITE" id="PS50110">
    <property type="entry name" value="RESPONSE_REGULATORY"/>
    <property type="match status" value="1"/>
</dbReference>
<name>A0A2W7QHI7_9RHOB</name>